<comment type="caution">
    <text evidence="2">The sequence shown here is derived from an EMBL/GenBank/DDBJ whole genome shotgun (WGS) entry which is preliminary data.</text>
</comment>
<feature type="region of interest" description="Disordered" evidence="1">
    <location>
        <begin position="84"/>
        <end position="105"/>
    </location>
</feature>
<protein>
    <submittedName>
        <fullName evidence="2">Uncharacterized protein</fullName>
    </submittedName>
</protein>
<feature type="compositionally biased region" description="Polar residues" evidence="1">
    <location>
        <begin position="304"/>
        <end position="313"/>
    </location>
</feature>
<evidence type="ECO:0000256" key="1">
    <source>
        <dbReference type="SAM" id="MobiDB-lite"/>
    </source>
</evidence>
<dbReference type="EMBL" id="LLZU01000014">
    <property type="protein sequence ID" value="KRV49168.1"/>
    <property type="molecule type" value="Genomic_DNA"/>
</dbReference>
<dbReference type="STRING" id="76728.AQ490_21410"/>
<name>A0A0T6LT25_WENVI</name>
<accession>A0A0T6LT25</accession>
<reference evidence="2 3" key="1">
    <citation type="submission" date="2015-10" db="EMBL/GenBank/DDBJ databases">
        <title>Draft genome sequence of pyrrolomycin-producing Streptomyces vitaminophilus.</title>
        <authorList>
            <person name="Graham D.E."/>
            <person name="Mahan K.M."/>
            <person name="Klingeman D.M."/>
            <person name="Hettich R.L."/>
            <person name="Parry R.J."/>
        </authorList>
    </citation>
    <scope>NUCLEOTIDE SEQUENCE [LARGE SCALE GENOMIC DNA]</scope>
    <source>
        <strain evidence="2 3">ATCC 31673</strain>
    </source>
</reference>
<proteinExistence type="predicted"/>
<dbReference type="Proteomes" id="UP000050867">
    <property type="component" value="Unassembled WGS sequence"/>
</dbReference>
<dbReference type="AlphaFoldDB" id="A0A0T6LT25"/>
<keyword evidence="3" id="KW-1185">Reference proteome</keyword>
<feature type="region of interest" description="Disordered" evidence="1">
    <location>
        <begin position="153"/>
        <end position="212"/>
    </location>
</feature>
<gene>
    <name evidence="2" type="ORF">AQ490_21410</name>
</gene>
<organism evidence="2 3">
    <name type="scientific">Wenjunlia vitaminophila</name>
    <name type="common">Streptomyces vitaminophilus</name>
    <dbReference type="NCBI Taxonomy" id="76728"/>
    <lineage>
        <taxon>Bacteria</taxon>
        <taxon>Bacillati</taxon>
        <taxon>Actinomycetota</taxon>
        <taxon>Actinomycetes</taxon>
        <taxon>Kitasatosporales</taxon>
        <taxon>Streptomycetaceae</taxon>
        <taxon>Wenjunlia</taxon>
    </lineage>
</organism>
<dbReference type="eggNOG" id="COG1475">
    <property type="taxonomic scope" value="Bacteria"/>
</dbReference>
<feature type="region of interest" description="Disordered" evidence="1">
    <location>
        <begin position="288"/>
        <end position="313"/>
    </location>
</feature>
<evidence type="ECO:0000313" key="3">
    <source>
        <dbReference type="Proteomes" id="UP000050867"/>
    </source>
</evidence>
<evidence type="ECO:0000313" key="2">
    <source>
        <dbReference type="EMBL" id="KRV49168.1"/>
    </source>
</evidence>
<sequence length="313" mass="34063">MHRLHAAVLRGETHVAVRFVDGSPDDAFVLAVKLNAEHGMPLSRKDRVAATLRIVGSHPHWSDRRIAAITGLSPGTVASLRTSASDDVTGLGPRTGRDGRSRPVNGAAGRIAASRVIAEAPNASLREIASRAGIALATARDVRERMRLGQDPVPPKLRLAERNRGTCPAKTHQPARVSQSLDPRPPTDSVTPVDTSAPLDATSSVPTPSPVIPERVLSSMRRDPSLRMTQMGRTLLHLLGVHLLTPEQRKSLLDGVPAHRAADVVQAARVCAEQWLQFANDLELRNREQQHRNRRPQHFAPIYASSSTEYSRP</sequence>